<evidence type="ECO:0000313" key="1">
    <source>
        <dbReference type="EMBL" id="KPN28903.1"/>
    </source>
</evidence>
<gene>
    <name evidence="1" type="ORF">SY89_03137</name>
    <name evidence="2" type="ORF">SY89_03517</name>
</gene>
<dbReference type="AlphaFoldDB" id="A0A0N8HZE5"/>
<reference evidence="3" key="1">
    <citation type="submission" date="2013-11" db="EMBL/GenBank/DDBJ databases">
        <authorList>
            <person name="Hoang H.T."/>
            <person name="Killian M.L."/>
            <person name="Madson D.M."/>
            <person name="Arruda P.H.E."/>
            <person name="Sun D."/>
            <person name="Schwartz K.J."/>
            <person name="Yoon K."/>
        </authorList>
    </citation>
    <scope>NUCLEOTIDE SEQUENCE [LARGE SCALE GENOMIC DNA]</scope>
    <source>
        <strain evidence="3">CDK2</strain>
    </source>
</reference>
<dbReference type="Proteomes" id="UP000050535">
    <property type="component" value="Unassembled WGS sequence"/>
</dbReference>
<dbReference type="EMBL" id="LGUC01000002">
    <property type="protein sequence ID" value="KPN28903.1"/>
    <property type="molecule type" value="Genomic_DNA"/>
</dbReference>
<evidence type="ECO:0000313" key="3">
    <source>
        <dbReference type="Proteomes" id="UP000050535"/>
    </source>
</evidence>
<protein>
    <submittedName>
        <fullName evidence="2">Uncharacterized protein</fullName>
    </submittedName>
</protein>
<accession>A0A0N8HZE5</accession>
<comment type="caution">
    <text evidence="2">The sequence shown here is derived from an EMBL/GenBank/DDBJ whole genome shotgun (WGS) entry which is preliminary data.</text>
</comment>
<proteinExistence type="predicted"/>
<keyword evidence="3" id="KW-1185">Reference proteome</keyword>
<name>A0A0N8HZE5_9EURY</name>
<dbReference type="EMBL" id="LGUC01000002">
    <property type="protein sequence ID" value="KPN29283.1"/>
    <property type="molecule type" value="Genomic_DNA"/>
</dbReference>
<organism evidence="2 3">
    <name type="scientific">Halolamina pelagica</name>
    <dbReference type="NCBI Taxonomy" id="699431"/>
    <lineage>
        <taxon>Archaea</taxon>
        <taxon>Methanobacteriati</taxon>
        <taxon>Methanobacteriota</taxon>
        <taxon>Stenosarchaea group</taxon>
        <taxon>Halobacteria</taxon>
        <taxon>Halobacteriales</taxon>
        <taxon>Haloferacaceae</taxon>
    </lineage>
</organism>
<sequence length="76" mass="8537">MIVISGYVDHRRVGAEPLDELPGEFDIGRICTMSQVTDDQYGVDAIGDLHRVDVVATPRRFEVEIGVDEKSHRLQI</sequence>
<evidence type="ECO:0000313" key="2">
    <source>
        <dbReference type="EMBL" id="KPN29283.1"/>
    </source>
</evidence>
<reference evidence="2" key="2">
    <citation type="submission" date="2015-08" db="EMBL/GenBank/DDBJ databases">
        <title>Genome sequence of extreme halophilic archaea of Halolamina pelagica CDK2 isolated from Rann of Kutch, India.</title>
        <authorList>
            <person name="Kaushik R."/>
            <person name="Gaba S."/>
            <person name="Singh R.N."/>
            <person name="Abrol S."/>
            <person name="Yadav A.N."/>
            <person name="Saxena A.K."/>
        </authorList>
    </citation>
    <scope>NUCLEOTIDE SEQUENCE</scope>
    <source>
        <strain evidence="2">CDK2</strain>
    </source>
</reference>